<protein>
    <submittedName>
        <fullName evidence="6">IS4 family transposase</fullName>
    </submittedName>
</protein>
<evidence type="ECO:0000256" key="3">
    <source>
        <dbReference type="ARBA" id="ARBA00023125"/>
    </source>
</evidence>
<sequence length="466" mass="54435">MLFAKGKAPFIFDKSRFVSDYSDTLNSSICSVIKADKIAELARQSGFCRRSSKLKPEAFIDTLVFNSIDHQISLQDCCDDLIRQSGKSLSKVGLHKRFNESGVEFMKLVLAEQMATRLAIRNHDTWQPFARVLITDSCKFCLPDEYKESYPGYGGAVTNPLMNIQYSFDLKNGDWENLELTKATKNDQSYSKRTACRIAKDDLHIRDLGYVTMAYLRGVTERKAFFLNRLQPKWKPVHKATGKVIDWSSLYERMRTNKQACFETEIVLGKGKKALECRLIVVPVAEQTWAERIRKAQKQAKSRGRELSEEYKQRCRFSVFITNVDPAIFNSNDVIELYRLRWQIELIFKSWKSLLNLHRVKPVKKERFECLLLARFIWILINWKIFRCLDDSIQKENREYACSHWKFFKQARLWAYALRMVMNHNITFEAWLGLFIFPIIKSLLIEPKKGKKASFCIVNDIFNPLS</sequence>
<dbReference type="GO" id="GO:0004803">
    <property type="term" value="F:transposase activity"/>
    <property type="evidence" value="ECO:0007669"/>
    <property type="project" value="InterPro"/>
</dbReference>
<dbReference type="InterPro" id="IPR012337">
    <property type="entry name" value="RNaseH-like_sf"/>
</dbReference>
<evidence type="ECO:0000256" key="2">
    <source>
        <dbReference type="ARBA" id="ARBA00022578"/>
    </source>
</evidence>
<keyword evidence="3" id="KW-0238">DNA-binding</keyword>
<evidence type="ECO:0000256" key="1">
    <source>
        <dbReference type="ARBA" id="ARBA00010075"/>
    </source>
</evidence>
<dbReference type="Proteomes" id="UP000270046">
    <property type="component" value="Chromosome"/>
</dbReference>
<dbReference type="AlphaFoldDB" id="A0A494VKT9"/>
<evidence type="ECO:0000256" key="4">
    <source>
        <dbReference type="ARBA" id="ARBA00023172"/>
    </source>
</evidence>
<keyword evidence="7" id="KW-1185">Reference proteome</keyword>
<gene>
    <name evidence="6" type="ORF">HYN43_001725</name>
</gene>
<proteinExistence type="inferred from homology"/>
<dbReference type="GO" id="GO:0006313">
    <property type="term" value="P:DNA transposition"/>
    <property type="evidence" value="ECO:0007669"/>
    <property type="project" value="InterPro"/>
</dbReference>
<dbReference type="RefSeq" id="WP_119407810.1">
    <property type="nucleotide sequence ID" value="NZ_CP032869.1"/>
</dbReference>
<dbReference type="NCBIfam" id="NF033592">
    <property type="entry name" value="transpos_IS4_1"/>
    <property type="match status" value="1"/>
</dbReference>
<reference evidence="6 7" key="1">
    <citation type="submission" date="2018-10" db="EMBL/GenBank/DDBJ databases">
        <title>Genome sequencing of Mucilaginibacter sp. HYN0043.</title>
        <authorList>
            <person name="Kim M."/>
            <person name="Yi H."/>
        </authorList>
    </citation>
    <scope>NUCLEOTIDE SEQUENCE [LARGE SCALE GENOMIC DNA]</scope>
    <source>
        <strain evidence="6 7">HYN0043</strain>
    </source>
</reference>
<evidence type="ECO:0000313" key="7">
    <source>
        <dbReference type="Proteomes" id="UP000270046"/>
    </source>
</evidence>
<dbReference type="InterPro" id="IPR047952">
    <property type="entry name" value="Transpos_IS4"/>
</dbReference>
<organism evidence="6 7">
    <name type="scientific">Mucilaginibacter celer</name>
    <dbReference type="NCBI Taxonomy" id="2305508"/>
    <lineage>
        <taxon>Bacteria</taxon>
        <taxon>Pseudomonadati</taxon>
        <taxon>Bacteroidota</taxon>
        <taxon>Sphingobacteriia</taxon>
        <taxon>Sphingobacteriales</taxon>
        <taxon>Sphingobacteriaceae</taxon>
        <taxon>Mucilaginibacter</taxon>
    </lineage>
</organism>
<dbReference type="Pfam" id="PF01609">
    <property type="entry name" value="DDE_Tnp_1"/>
    <property type="match status" value="1"/>
</dbReference>
<evidence type="ECO:0000259" key="5">
    <source>
        <dbReference type="Pfam" id="PF01609"/>
    </source>
</evidence>
<accession>A0A494VKT9</accession>
<dbReference type="InterPro" id="IPR002559">
    <property type="entry name" value="Transposase_11"/>
</dbReference>
<dbReference type="EMBL" id="CP032869">
    <property type="protein sequence ID" value="AYL94091.1"/>
    <property type="molecule type" value="Genomic_DNA"/>
</dbReference>
<dbReference type="SUPFAM" id="SSF53098">
    <property type="entry name" value="Ribonuclease H-like"/>
    <property type="match status" value="1"/>
</dbReference>
<feature type="domain" description="Transposase IS4-like" evidence="5">
    <location>
        <begin position="129"/>
        <end position="378"/>
    </location>
</feature>
<comment type="similarity">
    <text evidence="1">Belongs to the transposase 11 family.</text>
</comment>
<name>A0A494VKT9_9SPHI</name>
<keyword evidence="2" id="KW-0815">Transposition</keyword>
<keyword evidence="4" id="KW-0233">DNA recombination</keyword>
<dbReference type="PANTHER" id="PTHR33258">
    <property type="entry name" value="TRANSPOSASE INSL FOR INSERTION SEQUENCE ELEMENT IS186A-RELATED"/>
    <property type="match status" value="1"/>
</dbReference>
<evidence type="ECO:0000313" key="6">
    <source>
        <dbReference type="EMBL" id="AYL94091.1"/>
    </source>
</evidence>
<dbReference type="OrthoDB" id="157819at2"/>
<dbReference type="PANTHER" id="PTHR33258:SF1">
    <property type="entry name" value="TRANSPOSASE INSL FOR INSERTION SEQUENCE ELEMENT IS186A-RELATED"/>
    <property type="match status" value="1"/>
</dbReference>
<dbReference type="GO" id="GO:0003677">
    <property type="term" value="F:DNA binding"/>
    <property type="evidence" value="ECO:0007669"/>
    <property type="project" value="UniProtKB-KW"/>
</dbReference>
<dbReference type="KEGG" id="muh:HYN43_001725"/>